<proteinExistence type="predicted"/>
<name>A0A238D4Y1_THIDL</name>
<evidence type="ECO:0000313" key="2">
    <source>
        <dbReference type="EMBL" id="SBP88378.1"/>
    </source>
</evidence>
<dbReference type="InterPro" id="IPR041657">
    <property type="entry name" value="HTH_17"/>
</dbReference>
<accession>A0A238D4Y1</accession>
<dbReference type="OrthoDB" id="5609458at2"/>
<keyword evidence="3" id="KW-1185">Reference proteome</keyword>
<dbReference type="AlphaFoldDB" id="A0A238D4Y1"/>
<dbReference type="Proteomes" id="UP000214566">
    <property type="component" value="Unassembled WGS sequence"/>
</dbReference>
<protein>
    <submittedName>
        <fullName evidence="2">Phage transcriptional regulator, AlpA</fullName>
    </submittedName>
</protein>
<dbReference type="InterPro" id="IPR009061">
    <property type="entry name" value="DNA-bd_dom_put_sf"/>
</dbReference>
<reference evidence="2 3" key="1">
    <citation type="submission" date="2016-06" db="EMBL/GenBank/DDBJ databases">
        <authorList>
            <person name="Kjaerup R.B."/>
            <person name="Dalgaard T.S."/>
            <person name="Juul-Madsen H.R."/>
        </authorList>
    </citation>
    <scope>NUCLEOTIDE SEQUENCE [LARGE SCALE GENOMIC DNA]</scope>
    <source>
        <strain evidence="2 3">DSM 16361</strain>
    </source>
</reference>
<gene>
    <name evidence="2" type="ORF">THIARS_61091</name>
</gene>
<organism evidence="2 3">
    <name type="scientific">Thiomonas delicata</name>
    <name type="common">Thiomonas cuprina</name>
    <dbReference type="NCBI Taxonomy" id="364030"/>
    <lineage>
        <taxon>Bacteria</taxon>
        <taxon>Pseudomonadati</taxon>
        <taxon>Pseudomonadota</taxon>
        <taxon>Betaproteobacteria</taxon>
        <taxon>Burkholderiales</taxon>
        <taxon>Thiomonas</taxon>
    </lineage>
</organism>
<sequence>MDKNPTLSYPEVLLSSTQVQQMLGLSRTSVWRLTRRGVLTPVHIGAALRFRRSDVLAMMQVGTIRHSSAASRSSG</sequence>
<dbReference type="RefSeq" id="WP_094160515.1">
    <property type="nucleotide sequence ID" value="NZ_LT592170.1"/>
</dbReference>
<evidence type="ECO:0000313" key="3">
    <source>
        <dbReference type="Proteomes" id="UP000214566"/>
    </source>
</evidence>
<dbReference type="Pfam" id="PF12728">
    <property type="entry name" value="HTH_17"/>
    <property type="match status" value="1"/>
</dbReference>
<dbReference type="SUPFAM" id="SSF46955">
    <property type="entry name" value="Putative DNA-binding domain"/>
    <property type="match status" value="1"/>
</dbReference>
<feature type="domain" description="Helix-turn-helix" evidence="1">
    <location>
        <begin position="13"/>
        <end position="60"/>
    </location>
</feature>
<evidence type="ECO:0000259" key="1">
    <source>
        <dbReference type="Pfam" id="PF12728"/>
    </source>
</evidence>
<dbReference type="EMBL" id="FLMQ01000055">
    <property type="protein sequence ID" value="SBP88378.1"/>
    <property type="molecule type" value="Genomic_DNA"/>
</dbReference>